<gene>
    <name evidence="2" type="ORF">PBRASI_LOCUS5645</name>
</gene>
<evidence type="ECO:0000313" key="3">
    <source>
        <dbReference type="Proteomes" id="UP000789739"/>
    </source>
</evidence>
<dbReference type="OrthoDB" id="10488604at2759"/>
<dbReference type="Gene3D" id="1.10.30.10">
    <property type="entry name" value="High mobility group box domain"/>
    <property type="match status" value="1"/>
</dbReference>
<reference evidence="2" key="1">
    <citation type="submission" date="2021-06" db="EMBL/GenBank/DDBJ databases">
        <authorList>
            <person name="Kallberg Y."/>
            <person name="Tangrot J."/>
            <person name="Rosling A."/>
        </authorList>
    </citation>
    <scope>NUCLEOTIDE SEQUENCE</scope>
    <source>
        <strain evidence="2">BR232B</strain>
    </source>
</reference>
<protein>
    <submittedName>
        <fullName evidence="2">3923_t:CDS:1</fullName>
    </submittedName>
</protein>
<feature type="non-terminal residue" evidence="2">
    <location>
        <position position="1"/>
    </location>
</feature>
<comment type="caution">
    <text evidence="2">The sequence shown here is derived from an EMBL/GenBank/DDBJ whole genome shotgun (WGS) entry which is preliminary data.</text>
</comment>
<accession>A0A9N9BBC3</accession>
<feature type="compositionally biased region" description="Polar residues" evidence="1">
    <location>
        <begin position="13"/>
        <end position="24"/>
    </location>
</feature>
<evidence type="ECO:0000256" key="1">
    <source>
        <dbReference type="SAM" id="MobiDB-lite"/>
    </source>
</evidence>
<feature type="compositionally biased region" description="Low complexity" evidence="1">
    <location>
        <begin position="25"/>
        <end position="42"/>
    </location>
</feature>
<organism evidence="2 3">
    <name type="scientific">Paraglomus brasilianum</name>
    <dbReference type="NCBI Taxonomy" id="144538"/>
    <lineage>
        <taxon>Eukaryota</taxon>
        <taxon>Fungi</taxon>
        <taxon>Fungi incertae sedis</taxon>
        <taxon>Mucoromycota</taxon>
        <taxon>Glomeromycotina</taxon>
        <taxon>Glomeromycetes</taxon>
        <taxon>Paraglomerales</taxon>
        <taxon>Paraglomeraceae</taxon>
        <taxon>Paraglomus</taxon>
    </lineage>
</organism>
<proteinExistence type="predicted"/>
<name>A0A9N9BBC3_9GLOM</name>
<evidence type="ECO:0000313" key="2">
    <source>
        <dbReference type="EMBL" id="CAG8562094.1"/>
    </source>
</evidence>
<dbReference type="EMBL" id="CAJVPI010000678">
    <property type="protein sequence ID" value="CAG8562094.1"/>
    <property type="molecule type" value="Genomic_DNA"/>
</dbReference>
<keyword evidence="3" id="KW-1185">Reference proteome</keyword>
<dbReference type="InterPro" id="IPR036910">
    <property type="entry name" value="HMG_box_dom_sf"/>
</dbReference>
<sequence>EFPCYSDDIVSPDTPSTTSLNPQYTTASDSSSSPSKTTTKSAQVPNISVPFPPDLDAQTLVSSLLNKKSGCIPTKAPNKFIIYRTEYKKALEAKGYRYKMKEISPSVGRAWRAEPHWVKDYYKRLWVQASKLLRDIQRQSPRFMDSTWISMNDCVGMSYEKDTAKREDETRKEEEFGESASNVMTNELNNNHTTINDVNQQNLYSPAHSLINTNTISATLLPDATLDNDYCIHLHGESNPHECDGAVRWISYVVDEQNGNMCGMPGNFNTVSMFSPALMGVDENQLYMPFDATYLNNSY</sequence>
<feature type="region of interest" description="Disordered" evidence="1">
    <location>
        <begin position="1"/>
        <end position="49"/>
    </location>
</feature>
<dbReference type="Proteomes" id="UP000789739">
    <property type="component" value="Unassembled WGS sequence"/>
</dbReference>
<dbReference type="AlphaFoldDB" id="A0A9N9BBC3"/>
<dbReference type="SUPFAM" id="SSF47095">
    <property type="entry name" value="HMG-box"/>
    <property type="match status" value="1"/>
</dbReference>